<name>A0A7C2TLJ1_9BACT</name>
<dbReference type="Gene3D" id="3.30.1420.10">
    <property type="match status" value="1"/>
</dbReference>
<dbReference type="PIRSF" id="PIRSF006223">
    <property type="entry name" value="DsrC_TusE"/>
    <property type="match status" value="1"/>
</dbReference>
<accession>A0A7C2TLJ1</accession>
<evidence type="ECO:0000256" key="3">
    <source>
        <dbReference type="ARBA" id="ARBA00022490"/>
    </source>
</evidence>
<comment type="caution">
    <text evidence="5">The sequence shown here is derived from an EMBL/GenBank/DDBJ whole genome shotgun (WGS) entry which is preliminary data.</text>
</comment>
<comment type="subcellular location">
    <subcellularLocation>
        <location evidence="1">Cytoplasm</location>
    </subcellularLocation>
</comment>
<dbReference type="Proteomes" id="UP000885986">
    <property type="component" value="Unassembled WGS sequence"/>
</dbReference>
<dbReference type="Gene3D" id="1.10.10.370">
    <property type="entry name" value="DsrC-like protein, C-terminal domain"/>
    <property type="match status" value="1"/>
</dbReference>
<dbReference type="InterPro" id="IPR043163">
    <property type="entry name" value="DsrC-like_N"/>
</dbReference>
<protein>
    <submittedName>
        <fullName evidence="5">TusE/DsrC/DsvC family sulfur relay protein</fullName>
    </submittedName>
</protein>
<gene>
    <name evidence="5" type="primary">tusE</name>
    <name evidence="5" type="ORF">ENN98_07390</name>
</gene>
<proteinExistence type="inferred from homology"/>
<evidence type="ECO:0000313" key="5">
    <source>
        <dbReference type="EMBL" id="HET98494.1"/>
    </source>
</evidence>
<dbReference type="InterPro" id="IPR007453">
    <property type="entry name" value="DsrC/TusE"/>
</dbReference>
<dbReference type="PANTHER" id="PTHR37010:SF1">
    <property type="entry name" value="SULFURTRANSFERASE TUSE"/>
    <property type="match status" value="1"/>
</dbReference>
<dbReference type="GO" id="GO:0097163">
    <property type="term" value="F:sulfur carrier activity"/>
    <property type="evidence" value="ECO:0007669"/>
    <property type="project" value="TreeGrafter"/>
</dbReference>
<evidence type="ECO:0000256" key="2">
    <source>
        <dbReference type="ARBA" id="ARBA00005718"/>
    </source>
</evidence>
<dbReference type="AlphaFoldDB" id="A0A7C2TLJ1"/>
<dbReference type="PANTHER" id="PTHR37010">
    <property type="entry name" value="SULFURTRANSFERASE TUSE"/>
    <property type="match status" value="1"/>
</dbReference>
<dbReference type="NCBIfam" id="TIGR03342">
    <property type="entry name" value="dsrC_tusE_dsvC"/>
    <property type="match status" value="1"/>
</dbReference>
<keyword evidence="3" id="KW-0963">Cytoplasm</keyword>
<sequence>MATIEHKGKTFNVDEDGFLTKGMEEWSQEWVDYVKGVEGIDELTDEHRKIIDILQEYFKKNGIAPMVRILSKTTGYPLKRIYELFPSGPGKGACKMAGLPKPTGCV</sequence>
<feature type="active site" description="Cysteine persulfide intermediate" evidence="4">
    <location>
        <position position="105"/>
    </location>
</feature>
<dbReference type="GO" id="GO:0002143">
    <property type="term" value="P:tRNA wobble position uridine thiolation"/>
    <property type="evidence" value="ECO:0007669"/>
    <property type="project" value="TreeGrafter"/>
</dbReference>
<dbReference type="InterPro" id="IPR042072">
    <property type="entry name" value="DsrC-like_C"/>
</dbReference>
<comment type="similarity">
    <text evidence="2">Belongs to the DsrC/TusE family.</text>
</comment>
<evidence type="ECO:0000256" key="1">
    <source>
        <dbReference type="ARBA" id="ARBA00004496"/>
    </source>
</evidence>
<reference evidence="5" key="1">
    <citation type="journal article" date="2020" name="mSystems">
        <title>Genome- and Community-Level Interaction Insights into Carbon Utilization and Element Cycling Functions of Hydrothermarchaeota in Hydrothermal Sediment.</title>
        <authorList>
            <person name="Zhou Z."/>
            <person name="Liu Y."/>
            <person name="Xu W."/>
            <person name="Pan J."/>
            <person name="Luo Z.H."/>
            <person name="Li M."/>
        </authorList>
    </citation>
    <scope>NUCLEOTIDE SEQUENCE [LARGE SCALE GENOMIC DNA]</scope>
    <source>
        <strain evidence="5">SpSt-1224</strain>
    </source>
</reference>
<organism evidence="5">
    <name type="scientific">Desulfurivibrio alkaliphilus</name>
    <dbReference type="NCBI Taxonomy" id="427923"/>
    <lineage>
        <taxon>Bacteria</taxon>
        <taxon>Pseudomonadati</taxon>
        <taxon>Thermodesulfobacteriota</taxon>
        <taxon>Desulfobulbia</taxon>
        <taxon>Desulfobulbales</taxon>
        <taxon>Desulfobulbaceae</taxon>
        <taxon>Desulfurivibrio</taxon>
    </lineage>
</organism>
<dbReference type="SUPFAM" id="SSF69721">
    <property type="entry name" value="DsrC, the gamma subunit of dissimilatory sulfite reductase"/>
    <property type="match status" value="1"/>
</dbReference>
<dbReference type="EMBL" id="DSDS01000163">
    <property type="protein sequence ID" value="HET98494.1"/>
    <property type="molecule type" value="Genomic_DNA"/>
</dbReference>
<dbReference type="Pfam" id="PF04358">
    <property type="entry name" value="DsrC"/>
    <property type="match status" value="1"/>
</dbReference>
<dbReference type="InterPro" id="IPR025526">
    <property type="entry name" value="DsrC-like_dom_sf"/>
</dbReference>
<dbReference type="GO" id="GO:0005737">
    <property type="term" value="C:cytoplasm"/>
    <property type="evidence" value="ECO:0007669"/>
    <property type="project" value="UniProtKB-SubCell"/>
</dbReference>
<evidence type="ECO:0000256" key="4">
    <source>
        <dbReference type="PIRSR" id="PIRSR006223-50"/>
    </source>
</evidence>